<feature type="region of interest" description="Disordered" evidence="2">
    <location>
        <begin position="705"/>
        <end position="747"/>
    </location>
</feature>
<feature type="compositionally biased region" description="Basic and acidic residues" evidence="2">
    <location>
        <begin position="14"/>
        <end position="23"/>
    </location>
</feature>
<feature type="region of interest" description="Disordered" evidence="2">
    <location>
        <begin position="516"/>
        <end position="552"/>
    </location>
</feature>
<dbReference type="PANTHER" id="PTHR28441">
    <property type="entry name" value="PROTEIN FAM91A1"/>
    <property type="match status" value="1"/>
</dbReference>
<dbReference type="Pfam" id="PF14647">
    <property type="entry name" value="FAM91_N"/>
    <property type="match status" value="1"/>
</dbReference>
<dbReference type="PANTHER" id="PTHR28441:SF3">
    <property type="entry name" value="FAM91A1-LIKE PROTEIN"/>
    <property type="match status" value="1"/>
</dbReference>
<feature type="compositionally biased region" description="Basic and acidic residues" evidence="2">
    <location>
        <begin position="726"/>
        <end position="747"/>
    </location>
</feature>
<feature type="region of interest" description="Disordered" evidence="2">
    <location>
        <begin position="1133"/>
        <end position="1155"/>
    </location>
</feature>
<evidence type="ECO:0000259" key="3">
    <source>
        <dbReference type="Pfam" id="PF14647"/>
    </source>
</evidence>
<feature type="domain" description="FAM91 C-terminal" evidence="4">
    <location>
        <begin position="558"/>
        <end position="640"/>
    </location>
</feature>
<proteinExistence type="inferred from homology"/>
<keyword evidence="6" id="KW-1185">Reference proteome</keyword>
<dbReference type="Pfam" id="PF14648">
    <property type="entry name" value="FAM91_C"/>
    <property type="match status" value="4"/>
</dbReference>
<dbReference type="InterPro" id="IPR028091">
    <property type="entry name" value="FAM91_N_dom"/>
</dbReference>
<evidence type="ECO:0000313" key="5">
    <source>
        <dbReference type="EMBL" id="QCE01472.1"/>
    </source>
</evidence>
<feature type="compositionally biased region" description="Polar residues" evidence="2">
    <location>
        <begin position="38"/>
        <end position="53"/>
    </location>
</feature>
<organism evidence="5 6">
    <name type="scientific">Vigna unguiculata</name>
    <name type="common">Cowpea</name>
    <dbReference type="NCBI Taxonomy" id="3917"/>
    <lineage>
        <taxon>Eukaryota</taxon>
        <taxon>Viridiplantae</taxon>
        <taxon>Streptophyta</taxon>
        <taxon>Embryophyta</taxon>
        <taxon>Tracheophyta</taxon>
        <taxon>Spermatophyta</taxon>
        <taxon>Magnoliopsida</taxon>
        <taxon>eudicotyledons</taxon>
        <taxon>Gunneridae</taxon>
        <taxon>Pentapetalae</taxon>
        <taxon>rosids</taxon>
        <taxon>fabids</taxon>
        <taxon>Fabales</taxon>
        <taxon>Fabaceae</taxon>
        <taxon>Papilionoideae</taxon>
        <taxon>50 kb inversion clade</taxon>
        <taxon>NPAAA clade</taxon>
        <taxon>indigoferoid/millettioid clade</taxon>
        <taxon>Phaseoleae</taxon>
        <taxon>Vigna</taxon>
    </lineage>
</organism>
<dbReference type="InterPro" id="IPR039199">
    <property type="entry name" value="FAM91"/>
</dbReference>
<sequence>MDDETHSSTLEEGSDPHIQEADKGVPSTSSGMDDETHSSTSEEGSDPHITSSGMDDETHSATLEEGSDPHIQEADKSHTSFRENEKLPMFEADKSHTNFRENEKPAVFEGSDVKIEILKRRKIYRVDLLRSESLASLTPTTLDRLFLRDYGILVSLVPLPPSSILPKPTGPVHFGPPAYSSMSPWMKLVLYSTAGAFRNLAPEIDLEKKKKKEFADSNSQTMNPNPTPSPYIRIIEYCIKKRLKWEDSFSRKLCKEHEYYEDMMRYLQKNLALFPYHLADYVCRVMRVTPFRYYIDMLFEVMKNEQPYDRIPNFSAADALRLTGIGRNEFIDIMNKCRSKKIMWKLNKSIVKELLPTQPVEFPIEPWWGVCLVNLTLEEFKKLSKEEMAAIDKVCLDDANSFVTFDSHVIRGLCRRGLVYFDVPVYPHDRFKVSKLEGFVSNREQTYEDPIEELLYAVFVVSNENVTVSDLATTLQADLSQLQAAAAFVCRLGWATKVIDPGSIIGDSTILASPMSTVSDEDGSVAGQNHDNTPLENDSIQQADTSASGNHASRSSYTRVAFIVDANITSYLMMGSVSPGLKSHAVTLYEAGKLGHTSITDLCKDLSTLEGARYEGELQEFANHLFSLRCVLECLQSGGIATDEEEGGSDNLNMITSTNDGPSTVIAEILDEKSEESGVLQTVISTEELINSVSEKFVEASVYSEGVPSSSGMDDETHSSTLEEGSDPHIQEADKADKSHTNFRENEKPAVFEGSDVKIEILKRRKIYRVDLLRSESLASLTPTTLDRLFLRDYGILVSLVPLPPSSILPKPTGPVHFGPPAYSSMSPWMKLVLYSTAGSGPLSVVLMKGQCMRLLPAPLTGCEKALIWSWDGSTIGDLGRKLEGNMVKGSILLHCLNSLLKHSAVLVLPLSRFDLNQSGKLITLDVPLPLRNADGSIASVGKELGLDDEEENFKLNSLLNNLANKMELWTVGYVRLLKLFNGTKSDHFSSIEKYEWVPLSVEFGIPLFSPTLCNSICRRIVSSKILQSGSFGEHHDAMQILRKKLHDICAEYKPTGPTAKLLYQKEQVTGQPMDQARATWNPLIDISPASGVVLSVRQRLKLANQQSSQNEVLCCDGNVLRSYALTLPHEAATKPVKETPEANKTKPEPEANDSKEAILPGVNLIFDGSRLLPFDVGACLQARQPISLVMEAAAASAHLMSADLASDLR</sequence>
<name>A0A4D6MLI3_VIGUN</name>
<feature type="compositionally biased region" description="Polar residues" evidence="2">
    <location>
        <begin position="526"/>
        <end position="552"/>
    </location>
</feature>
<feature type="compositionally biased region" description="Basic and acidic residues" evidence="2">
    <location>
        <begin position="67"/>
        <end position="85"/>
    </location>
</feature>
<feature type="domain" description="FAM91 C-terminal" evidence="4">
    <location>
        <begin position="767"/>
        <end position="986"/>
    </location>
</feature>
<dbReference type="InterPro" id="IPR028097">
    <property type="entry name" value="FAM91_C_dom"/>
</dbReference>
<evidence type="ECO:0000256" key="1">
    <source>
        <dbReference type="ARBA" id="ARBA00010319"/>
    </source>
</evidence>
<feature type="domain" description="FAM91 C-terminal" evidence="4">
    <location>
        <begin position="123"/>
        <end position="194"/>
    </location>
</feature>
<evidence type="ECO:0000313" key="6">
    <source>
        <dbReference type="Proteomes" id="UP000501690"/>
    </source>
</evidence>
<evidence type="ECO:0000256" key="2">
    <source>
        <dbReference type="SAM" id="MobiDB-lite"/>
    </source>
</evidence>
<protein>
    <submittedName>
        <fullName evidence="5">FAM91 protein</fullName>
    </submittedName>
</protein>
<accession>A0A4D6MLI3</accession>
<comment type="similarity">
    <text evidence="1">Belongs to the FAM91 family.</text>
</comment>
<feature type="domain" description="FAM91 N-terminal" evidence="3">
    <location>
        <begin position="234"/>
        <end position="497"/>
    </location>
</feature>
<feature type="domain" description="FAM91 C-terminal" evidence="4">
    <location>
        <begin position="990"/>
        <end position="1070"/>
    </location>
</feature>
<dbReference type="AlphaFoldDB" id="A0A4D6MLI3"/>
<dbReference type="Proteomes" id="UP000501690">
    <property type="component" value="Linkage Group LG7"/>
</dbReference>
<gene>
    <name evidence="5" type="ORF">DEO72_LG7g2769</name>
</gene>
<feature type="region of interest" description="Disordered" evidence="2">
    <location>
        <begin position="1"/>
        <end position="85"/>
    </location>
</feature>
<reference evidence="5 6" key="1">
    <citation type="submission" date="2019-04" db="EMBL/GenBank/DDBJ databases">
        <title>An improved genome assembly and genetic linkage map for asparagus bean, Vigna unguiculata ssp. sesquipedialis.</title>
        <authorList>
            <person name="Xia Q."/>
            <person name="Zhang R."/>
            <person name="Dong Y."/>
        </authorList>
    </citation>
    <scope>NUCLEOTIDE SEQUENCE [LARGE SCALE GENOMIC DNA]</scope>
    <source>
        <tissue evidence="5">Leaf</tissue>
    </source>
</reference>
<evidence type="ECO:0000259" key="4">
    <source>
        <dbReference type="Pfam" id="PF14648"/>
    </source>
</evidence>
<dbReference type="EMBL" id="CP039351">
    <property type="protein sequence ID" value="QCE01472.1"/>
    <property type="molecule type" value="Genomic_DNA"/>
</dbReference>